<evidence type="ECO:0000256" key="1">
    <source>
        <dbReference type="ARBA" id="ARBA00001968"/>
    </source>
</evidence>
<dbReference type="Pfam" id="PF26138">
    <property type="entry name" value="DUF8040"/>
    <property type="match status" value="1"/>
</dbReference>
<dbReference type="GO" id="GO:0004518">
    <property type="term" value="F:nuclease activity"/>
    <property type="evidence" value="ECO:0007669"/>
    <property type="project" value="UniProtKB-KW"/>
</dbReference>
<accession>A0A0C9V7T5</accession>
<keyword evidence="4" id="KW-0540">Nuclease</keyword>
<protein>
    <submittedName>
        <fullName evidence="10">Unplaced genomic scaffold SPHSTscaffold_137, whole genome shotgun sequence</fullName>
    </submittedName>
</protein>
<proteinExistence type="inferred from homology"/>
<keyword evidence="5" id="KW-0479">Metal-binding</keyword>
<dbReference type="InterPro" id="IPR027806">
    <property type="entry name" value="HARBI1_dom"/>
</dbReference>
<comment type="similarity">
    <text evidence="3">Belongs to the HARBI1 family.</text>
</comment>
<dbReference type="HOGENOM" id="CLU_040082_0_0_1"/>
<dbReference type="InterPro" id="IPR058353">
    <property type="entry name" value="DUF8040"/>
</dbReference>
<evidence type="ECO:0000256" key="7">
    <source>
        <dbReference type="ARBA" id="ARBA00023242"/>
    </source>
</evidence>
<evidence type="ECO:0000259" key="9">
    <source>
        <dbReference type="Pfam" id="PF26138"/>
    </source>
</evidence>
<evidence type="ECO:0000313" key="10">
    <source>
        <dbReference type="EMBL" id="KIJ33470.1"/>
    </source>
</evidence>
<comment type="subcellular location">
    <subcellularLocation>
        <location evidence="2">Nucleus</location>
    </subcellularLocation>
</comment>
<keyword evidence="11" id="KW-1185">Reference proteome</keyword>
<dbReference type="Pfam" id="PF13359">
    <property type="entry name" value="DDE_Tnp_4"/>
    <property type="match status" value="1"/>
</dbReference>
<sequence length="378" mass="43500">MGCVQTTQIYIENHYEKTIQHDSALTGRAWLEELLNSNENRIKNNLGMWKHVFRHLVDVLEKKGGIGNTRHLRSADQVAIFLYFAVTNLSNRKVAERFQKSGDTISKYFHRVLEALTCSAVYNTYIKFPDSSSPVPEFIKDNKKYFPFLKDVLGAIDGRHLLVRPPADQRARYRDRKEQTSQNLLATCTLDMLFCHVLSGWEGSASDSAIFADARKHDFKVPPGKYFLGDAGFPSCRELLVPYRGVRYHLREWQQGNKRPLNAKELFNLRHSSCRNAIERIFGIVKKRFKIMREANEFPIHFQGQIASAICVLHNFIRIHDPDDVIEPDPEEAITNGSPTSVEPTIVGISVQEVTQAALRRDKIAMDMWRQYQAYLNK</sequence>
<feature type="domain" description="DDE Tnp4" evidence="8">
    <location>
        <begin position="156"/>
        <end position="315"/>
    </location>
</feature>
<evidence type="ECO:0000256" key="2">
    <source>
        <dbReference type="ARBA" id="ARBA00004123"/>
    </source>
</evidence>
<dbReference type="InterPro" id="IPR045249">
    <property type="entry name" value="HARBI1-like"/>
</dbReference>
<dbReference type="Proteomes" id="UP000054279">
    <property type="component" value="Unassembled WGS sequence"/>
</dbReference>
<gene>
    <name evidence="10" type="ORF">M422DRAFT_264575</name>
</gene>
<evidence type="ECO:0000256" key="6">
    <source>
        <dbReference type="ARBA" id="ARBA00022801"/>
    </source>
</evidence>
<dbReference type="GO" id="GO:0046872">
    <property type="term" value="F:metal ion binding"/>
    <property type="evidence" value="ECO:0007669"/>
    <property type="project" value="UniProtKB-KW"/>
</dbReference>
<keyword evidence="7" id="KW-0539">Nucleus</keyword>
<dbReference type="OrthoDB" id="2430314at2759"/>
<evidence type="ECO:0000256" key="3">
    <source>
        <dbReference type="ARBA" id="ARBA00006958"/>
    </source>
</evidence>
<keyword evidence="6" id="KW-0378">Hydrolase</keyword>
<evidence type="ECO:0000259" key="8">
    <source>
        <dbReference type="Pfam" id="PF13359"/>
    </source>
</evidence>
<evidence type="ECO:0000313" key="11">
    <source>
        <dbReference type="Proteomes" id="UP000054279"/>
    </source>
</evidence>
<dbReference type="AlphaFoldDB" id="A0A0C9V7T5"/>
<evidence type="ECO:0000256" key="5">
    <source>
        <dbReference type="ARBA" id="ARBA00022723"/>
    </source>
</evidence>
<name>A0A0C9V7T5_SPHS4</name>
<dbReference type="PANTHER" id="PTHR22930:SF228">
    <property type="entry name" value="PROTEIN ALP1-LIKE"/>
    <property type="match status" value="1"/>
</dbReference>
<reference evidence="10 11" key="1">
    <citation type="submission" date="2014-06" db="EMBL/GenBank/DDBJ databases">
        <title>Evolutionary Origins and Diversification of the Mycorrhizal Mutualists.</title>
        <authorList>
            <consortium name="DOE Joint Genome Institute"/>
            <consortium name="Mycorrhizal Genomics Consortium"/>
            <person name="Kohler A."/>
            <person name="Kuo A."/>
            <person name="Nagy L.G."/>
            <person name="Floudas D."/>
            <person name="Copeland A."/>
            <person name="Barry K.W."/>
            <person name="Cichocki N."/>
            <person name="Veneault-Fourrey C."/>
            <person name="LaButti K."/>
            <person name="Lindquist E.A."/>
            <person name="Lipzen A."/>
            <person name="Lundell T."/>
            <person name="Morin E."/>
            <person name="Murat C."/>
            <person name="Riley R."/>
            <person name="Ohm R."/>
            <person name="Sun H."/>
            <person name="Tunlid A."/>
            <person name="Henrissat B."/>
            <person name="Grigoriev I.V."/>
            <person name="Hibbett D.S."/>
            <person name="Martin F."/>
        </authorList>
    </citation>
    <scope>NUCLEOTIDE SEQUENCE [LARGE SCALE GENOMIC DNA]</scope>
    <source>
        <strain evidence="10 11">SS14</strain>
    </source>
</reference>
<evidence type="ECO:0000256" key="4">
    <source>
        <dbReference type="ARBA" id="ARBA00022722"/>
    </source>
</evidence>
<dbReference type="GO" id="GO:0016787">
    <property type="term" value="F:hydrolase activity"/>
    <property type="evidence" value="ECO:0007669"/>
    <property type="project" value="UniProtKB-KW"/>
</dbReference>
<dbReference type="PANTHER" id="PTHR22930">
    <property type="match status" value="1"/>
</dbReference>
<dbReference type="GO" id="GO:0005634">
    <property type="term" value="C:nucleus"/>
    <property type="evidence" value="ECO:0007669"/>
    <property type="project" value="UniProtKB-SubCell"/>
</dbReference>
<feature type="domain" description="DUF8040" evidence="9">
    <location>
        <begin position="23"/>
        <end position="117"/>
    </location>
</feature>
<dbReference type="EMBL" id="KN837212">
    <property type="protein sequence ID" value="KIJ33470.1"/>
    <property type="molecule type" value="Genomic_DNA"/>
</dbReference>
<organism evidence="10 11">
    <name type="scientific">Sphaerobolus stellatus (strain SS14)</name>
    <dbReference type="NCBI Taxonomy" id="990650"/>
    <lineage>
        <taxon>Eukaryota</taxon>
        <taxon>Fungi</taxon>
        <taxon>Dikarya</taxon>
        <taxon>Basidiomycota</taxon>
        <taxon>Agaricomycotina</taxon>
        <taxon>Agaricomycetes</taxon>
        <taxon>Phallomycetidae</taxon>
        <taxon>Geastrales</taxon>
        <taxon>Sphaerobolaceae</taxon>
        <taxon>Sphaerobolus</taxon>
    </lineage>
</organism>
<comment type="cofactor">
    <cofactor evidence="1">
        <name>a divalent metal cation</name>
        <dbReference type="ChEBI" id="CHEBI:60240"/>
    </cofactor>
</comment>